<dbReference type="GeneID" id="82890868"/>
<dbReference type="NCBIfam" id="NF045767">
    <property type="entry name" value="RuberyRbr"/>
    <property type="match status" value="1"/>
</dbReference>
<sequence>MEKNDLKGSLTEQNLLKAFAGESQAAARYRMYAKQARKDGFEKVACFFDETVHNELRHGKIYFEFLQGGMVEITASYPAGVIGTTLENLDEAAQGEYDEWQNLYPAYSEVAKQEGFSEIARQFAMIAEIERTHMERFRGLYDTMKDGHIFVKEEDTVWRCMECGHIYIGKKAPNRCPVCQHPQALFEIKCDRY</sequence>
<dbReference type="EMBL" id="CP102294">
    <property type="protein sequence ID" value="UWN57948.1"/>
    <property type="molecule type" value="Genomic_DNA"/>
</dbReference>
<dbReference type="Pfam" id="PF21349">
    <property type="entry name" value="RUBY_RBDX"/>
    <property type="match status" value="1"/>
</dbReference>
<evidence type="ECO:0000256" key="1">
    <source>
        <dbReference type="ARBA" id="ARBA00001965"/>
    </source>
</evidence>
<dbReference type="InterPro" id="IPR048574">
    <property type="entry name" value="RUBY_RBDX"/>
</dbReference>
<feature type="domain" description="Rubredoxin-like" evidence="6">
    <location>
        <begin position="155"/>
        <end position="189"/>
    </location>
</feature>
<dbReference type="SUPFAM" id="SSF47240">
    <property type="entry name" value="Ferritin-like"/>
    <property type="match status" value="1"/>
</dbReference>
<dbReference type="Pfam" id="PF02915">
    <property type="entry name" value="Rubrerythrin"/>
    <property type="match status" value="1"/>
</dbReference>
<reference evidence="8" key="1">
    <citation type="journal article" date="2022" name="Cell">
        <title>Design, construction, and in vivo augmentation of a complex gut microbiome.</title>
        <authorList>
            <person name="Cheng A.G."/>
            <person name="Ho P.Y."/>
            <person name="Aranda-Diaz A."/>
            <person name="Jain S."/>
            <person name="Yu F.B."/>
            <person name="Meng X."/>
            <person name="Wang M."/>
            <person name="Iakiviak M."/>
            <person name="Nagashima K."/>
            <person name="Zhao A."/>
            <person name="Murugkar P."/>
            <person name="Patil A."/>
            <person name="Atabakhsh K."/>
            <person name="Weakley A."/>
            <person name="Yan J."/>
            <person name="Brumbaugh A.R."/>
            <person name="Higginbottom S."/>
            <person name="Dimas A."/>
            <person name="Shiver A.L."/>
            <person name="Deutschbauer A."/>
            <person name="Neff N."/>
            <person name="Sonnenburg J.L."/>
            <person name="Huang K.C."/>
            <person name="Fischbach M.A."/>
        </authorList>
    </citation>
    <scope>NUCLEOTIDE SEQUENCE</scope>
    <source>
        <strain evidence="8">AP11</strain>
    </source>
</reference>
<organism evidence="8 9">
    <name type="scientific">Alistipes ihumii AP11</name>
    <dbReference type="NCBI Taxonomy" id="1211813"/>
    <lineage>
        <taxon>Bacteria</taxon>
        <taxon>Pseudomonadati</taxon>
        <taxon>Bacteroidota</taxon>
        <taxon>Bacteroidia</taxon>
        <taxon>Bacteroidales</taxon>
        <taxon>Rikenellaceae</taxon>
        <taxon>Alistipes</taxon>
    </lineage>
</organism>
<evidence type="ECO:0000313" key="8">
    <source>
        <dbReference type="EMBL" id="UWN57948.1"/>
    </source>
</evidence>
<dbReference type="Proteomes" id="UP001059295">
    <property type="component" value="Chromosome"/>
</dbReference>
<comment type="cofactor">
    <cofactor evidence="1">
        <name>Fe(3+)</name>
        <dbReference type="ChEBI" id="CHEBI:29034"/>
    </cofactor>
</comment>
<name>A0ABY5V265_9BACT</name>
<dbReference type="RefSeq" id="WP_019246297.1">
    <property type="nucleotide sequence ID" value="NZ_CAPH01000014.1"/>
</dbReference>
<dbReference type="InterPro" id="IPR003251">
    <property type="entry name" value="Rr_diiron-bd_dom"/>
</dbReference>
<feature type="domain" description="Ferritin-like diiron" evidence="7">
    <location>
        <begin position="5"/>
        <end position="148"/>
    </location>
</feature>
<dbReference type="PROSITE" id="PS50905">
    <property type="entry name" value="FERRITIN_LIKE"/>
    <property type="match status" value="1"/>
</dbReference>
<keyword evidence="3" id="KW-0479">Metal-binding</keyword>
<dbReference type="InterPro" id="IPR009078">
    <property type="entry name" value="Ferritin-like_SF"/>
</dbReference>
<evidence type="ECO:0000256" key="4">
    <source>
        <dbReference type="ARBA" id="ARBA00022982"/>
    </source>
</evidence>
<evidence type="ECO:0000256" key="2">
    <source>
        <dbReference type="ARBA" id="ARBA00022448"/>
    </source>
</evidence>
<dbReference type="CDD" id="cd00729">
    <property type="entry name" value="rubredoxin_SM"/>
    <property type="match status" value="1"/>
</dbReference>
<keyword evidence="2" id="KW-0813">Transport</keyword>
<dbReference type="SUPFAM" id="SSF57802">
    <property type="entry name" value="Rubredoxin-like"/>
    <property type="match status" value="1"/>
</dbReference>
<dbReference type="PANTHER" id="PTHR43865:SF1">
    <property type="entry name" value="RUBRERYTHRIN-RELATED"/>
    <property type="match status" value="1"/>
</dbReference>
<dbReference type="InterPro" id="IPR024934">
    <property type="entry name" value="Rubredoxin-like_dom"/>
</dbReference>
<evidence type="ECO:0000256" key="3">
    <source>
        <dbReference type="ARBA" id="ARBA00022723"/>
    </source>
</evidence>
<evidence type="ECO:0000259" key="7">
    <source>
        <dbReference type="PROSITE" id="PS50905"/>
    </source>
</evidence>
<keyword evidence="9" id="KW-1185">Reference proteome</keyword>
<dbReference type="InterPro" id="IPR012347">
    <property type="entry name" value="Ferritin-like"/>
</dbReference>
<keyword evidence="4" id="KW-0249">Electron transport</keyword>
<protein>
    <submittedName>
        <fullName evidence="8">Rubrerythrin family protein</fullName>
    </submittedName>
</protein>
<proteinExistence type="predicted"/>
<dbReference type="CDD" id="cd01041">
    <property type="entry name" value="Rubrerythrin"/>
    <property type="match status" value="1"/>
</dbReference>
<evidence type="ECO:0000259" key="6">
    <source>
        <dbReference type="PROSITE" id="PS50903"/>
    </source>
</evidence>
<dbReference type="Gene3D" id="2.20.28.10">
    <property type="match status" value="1"/>
</dbReference>
<dbReference type="Gene3D" id="1.20.1260.10">
    <property type="match status" value="1"/>
</dbReference>
<dbReference type="InterPro" id="IPR052364">
    <property type="entry name" value="Rubrerythrin"/>
</dbReference>
<dbReference type="PROSITE" id="PS50903">
    <property type="entry name" value="RUBREDOXIN_LIKE"/>
    <property type="match status" value="1"/>
</dbReference>
<accession>A0ABY5V265</accession>
<evidence type="ECO:0000256" key="5">
    <source>
        <dbReference type="ARBA" id="ARBA00023004"/>
    </source>
</evidence>
<evidence type="ECO:0000313" key="9">
    <source>
        <dbReference type="Proteomes" id="UP001059295"/>
    </source>
</evidence>
<dbReference type="InterPro" id="IPR009040">
    <property type="entry name" value="Ferritin-like_diiron"/>
</dbReference>
<dbReference type="PANTHER" id="PTHR43865">
    <property type="entry name" value="RUBRERYTHRIN-RELATED"/>
    <property type="match status" value="1"/>
</dbReference>
<keyword evidence="5" id="KW-0408">Iron</keyword>
<gene>
    <name evidence="8" type="ORF">NQ491_04000</name>
</gene>